<proteinExistence type="predicted"/>
<evidence type="ECO:0008006" key="3">
    <source>
        <dbReference type="Google" id="ProtNLM"/>
    </source>
</evidence>
<reference evidence="1 2" key="1">
    <citation type="journal article" date="2019" name="Int. J. Syst. Evol. Microbiol.">
        <title>The Global Catalogue of Microorganisms (GCM) 10K type strain sequencing project: providing services to taxonomists for standard genome sequencing and annotation.</title>
        <authorList>
            <consortium name="The Broad Institute Genomics Platform"/>
            <consortium name="The Broad Institute Genome Sequencing Center for Infectious Disease"/>
            <person name="Wu L."/>
            <person name="Ma J."/>
        </authorList>
    </citation>
    <scope>NUCLEOTIDE SEQUENCE [LARGE SCALE GENOMIC DNA]</scope>
    <source>
        <strain evidence="1 2">IBRC-M 10256</strain>
    </source>
</reference>
<dbReference type="InterPro" id="IPR055808">
    <property type="entry name" value="DUF7384"/>
</dbReference>
<gene>
    <name evidence="1" type="ORF">ACFOUR_05460</name>
</gene>
<accession>A0ABD5NLJ2</accession>
<evidence type="ECO:0000313" key="1">
    <source>
        <dbReference type="EMBL" id="MFC3957821.1"/>
    </source>
</evidence>
<dbReference type="GeneID" id="73903196"/>
<dbReference type="EMBL" id="JBHSAQ010000002">
    <property type="protein sequence ID" value="MFC3957821.1"/>
    <property type="molecule type" value="Genomic_DNA"/>
</dbReference>
<keyword evidence="2" id="KW-1185">Reference proteome</keyword>
<dbReference type="Pfam" id="PF24109">
    <property type="entry name" value="DUF7384"/>
    <property type="match status" value="1"/>
</dbReference>
<sequence>MSDRPNPARVVADADVLAADLLVDGEAREALDCVRRHSWVELVASDHLIDDTEALVTALADASLAADHRERLTAERVSVEHPPDDHPALASAYAGEAAHLLSYDDRLTSAAAGLSIKPRVDVSIRPPDAFARLFDPESLHEHVEGGTYPGPDRDPRA</sequence>
<name>A0ABD5NLJ2_9EURY</name>
<dbReference type="Proteomes" id="UP001595846">
    <property type="component" value="Unassembled WGS sequence"/>
</dbReference>
<comment type="caution">
    <text evidence="1">The sequence shown here is derived from an EMBL/GenBank/DDBJ whole genome shotgun (WGS) entry which is preliminary data.</text>
</comment>
<dbReference type="RefSeq" id="WP_256530513.1">
    <property type="nucleotide sequence ID" value="NZ_CP101824.1"/>
</dbReference>
<evidence type="ECO:0000313" key="2">
    <source>
        <dbReference type="Proteomes" id="UP001595846"/>
    </source>
</evidence>
<dbReference type="AlphaFoldDB" id="A0ABD5NLJ2"/>
<organism evidence="1 2">
    <name type="scientific">Halovivax cerinus</name>
    <dbReference type="NCBI Taxonomy" id="1487865"/>
    <lineage>
        <taxon>Archaea</taxon>
        <taxon>Methanobacteriati</taxon>
        <taxon>Methanobacteriota</taxon>
        <taxon>Stenosarchaea group</taxon>
        <taxon>Halobacteria</taxon>
        <taxon>Halobacteriales</taxon>
        <taxon>Natrialbaceae</taxon>
        <taxon>Halovivax</taxon>
    </lineage>
</organism>
<protein>
    <recommendedName>
        <fullName evidence="3">PIN domain-containing protein</fullName>
    </recommendedName>
</protein>